<sequence length="113" mass="13898">MEHVNQNPQDLFHIRKLRMTVQKRQKLLRYLKRDNPQRYFWAIEKLGLTDENVHQEFNMDKKYLEEFQVWPGRKLVKMSKKESELRKKERRSQKQALRRAIREKQSSSANAEQ</sequence>
<accession>A0ACB5U6B3</accession>
<comment type="caution">
    <text evidence="1">The sequence shown here is derived from an EMBL/GenBank/DDBJ whole genome shotgun (WGS) entry which is preliminary data.</text>
</comment>
<evidence type="ECO:0000313" key="2">
    <source>
        <dbReference type="Proteomes" id="UP001165101"/>
    </source>
</evidence>
<protein>
    <submittedName>
        <fullName evidence="1">Unnamed protein product</fullName>
    </submittedName>
</protein>
<evidence type="ECO:0000313" key="1">
    <source>
        <dbReference type="EMBL" id="GMF02666.1"/>
    </source>
</evidence>
<name>A0ACB5U6B3_CANBO</name>
<dbReference type="Proteomes" id="UP001165101">
    <property type="component" value="Unassembled WGS sequence"/>
</dbReference>
<keyword evidence="2" id="KW-1185">Reference proteome</keyword>
<proteinExistence type="predicted"/>
<gene>
    <name evidence="1" type="ORF">Cboi01_000615800</name>
</gene>
<dbReference type="EMBL" id="BSXV01005673">
    <property type="protein sequence ID" value="GMF02666.1"/>
    <property type="molecule type" value="Genomic_DNA"/>
</dbReference>
<reference evidence="1" key="1">
    <citation type="submission" date="2023-04" db="EMBL/GenBank/DDBJ databases">
        <title>Candida boidinii NBRC 1967.</title>
        <authorList>
            <person name="Ichikawa N."/>
            <person name="Sato H."/>
            <person name="Tonouchi N."/>
        </authorList>
    </citation>
    <scope>NUCLEOTIDE SEQUENCE</scope>
    <source>
        <strain evidence="1">NBRC 1967</strain>
    </source>
</reference>
<organism evidence="1 2">
    <name type="scientific">Candida boidinii</name>
    <name type="common">Yeast</name>
    <dbReference type="NCBI Taxonomy" id="5477"/>
    <lineage>
        <taxon>Eukaryota</taxon>
        <taxon>Fungi</taxon>
        <taxon>Dikarya</taxon>
        <taxon>Ascomycota</taxon>
        <taxon>Saccharomycotina</taxon>
        <taxon>Pichiomycetes</taxon>
        <taxon>Pichiales</taxon>
        <taxon>Pichiaceae</taxon>
        <taxon>Ogataea</taxon>
        <taxon>Ogataea/Candida clade</taxon>
    </lineage>
</organism>